<evidence type="ECO:0000313" key="2">
    <source>
        <dbReference type="Proteomes" id="UP001163603"/>
    </source>
</evidence>
<reference evidence="2" key="1">
    <citation type="journal article" date="2023" name="G3 (Bethesda)">
        <title>Genome assembly and association tests identify interacting loci associated with vigor, precocity, and sex in interspecific pistachio rootstocks.</title>
        <authorList>
            <person name="Palmer W."/>
            <person name="Jacygrad E."/>
            <person name="Sagayaradj S."/>
            <person name="Cavanaugh K."/>
            <person name="Han R."/>
            <person name="Bertier L."/>
            <person name="Beede B."/>
            <person name="Kafkas S."/>
            <person name="Golino D."/>
            <person name="Preece J."/>
            <person name="Michelmore R."/>
        </authorList>
    </citation>
    <scope>NUCLEOTIDE SEQUENCE [LARGE SCALE GENOMIC DNA]</scope>
</reference>
<organism evidence="1 2">
    <name type="scientific">Pistacia integerrima</name>
    <dbReference type="NCBI Taxonomy" id="434235"/>
    <lineage>
        <taxon>Eukaryota</taxon>
        <taxon>Viridiplantae</taxon>
        <taxon>Streptophyta</taxon>
        <taxon>Embryophyta</taxon>
        <taxon>Tracheophyta</taxon>
        <taxon>Spermatophyta</taxon>
        <taxon>Magnoliopsida</taxon>
        <taxon>eudicotyledons</taxon>
        <taxon>Gunneridae</taxon>
        <taxon>Pentapetalae</taxon>
        <taxon>rosids</taxon>
        <taxon>malvids</taxon>
        <taxon>Sapindales</taxon>
        <taxon>Anacardiaceae</taxon>
        <taxon>Pistacia</taxon>
    </lineage>
</organism>
<proteinExistence type="predicted"/>
<name>A0ACC0XKB8_9ROSI</name>
<gene>
    <name evidence="1" type="ORF">Pint_09728</name>
</gene>
<evidence type="ECO:0000313" key="1">
    <source>
        <dbReference type="EMBL" id="KAJ0017788.1"/>
    </source>
</evidence>
<dbReference type="EMBL" id="CM047747">
    <property type="protein sequence ID" value="KAJ0017788.1"/>
    <property type="molecule type" value="Genomic_DNA"/>
</dbReference>
<sequence length="242" mass="26596">MNQLSVILQEPFQRETRTILALLREQMNGVDRIRTPTRRRSLKERLGLKSMGCCGTTWSFRPNTINLSDSEDEEQHHGHQQEDEEATNQVQIIDPVQVRSESTPDRDCLDRSLIGSGMNLAAALAAERHYREAEGSNNAMGPRNNENGNAGSRTGTAPGTPLRVSLMRLLAESNGCDGEGKAGGGEVGSSDTMCCVCMGRKKGAAFIPCGHTFCRVCSRELWLNRGSCPLCNRSILEILDIF</sequence>
<keyword evidence="2" id="KW-1185">Reference proteome</keyword>
<accession>A0ACC0XKB8</accession>
<comment type="caution">
    <text evidence="1">The sequence shown here is derived from an EMBL/GenBank/DDBJ whole genome shotgun (WGS) entry which is preliminary data.</text>
</comment>
<protein>
    <submittedName>
        <fullName evidence="1">Uncharacterized protein</fullName>
    </submittedName>
</protein>
<dbReference type="Proteomes" id="UP001163603">
    <property type="component" value="Chromosome 12"/>
</dbReference>